<proteinExistence type="predicted"/>
<protein>
    <submittedName>
        <fullName evidence="8">Acetylcholine receptor subunit alpha-type acr-16</fullName>
    </submittedName>
</protein>
<feature type="transmembrane region" description="Helical" evidence="6">
    <location>
        <begin position="226"/>
        <end position="247"/>
    </location>
</feature>
<evidence type="ECO:0000313" key="9">
    <source>
        <dbReference type="Proteomes" id="UP000770661"/>
    </source>
</evidence>
<comment type="caution">
    <text evidence="8">The sequence shown here is derived from an EMBL/GenBank/DDBJ whole genome shotgun (WGS) entry which is preliminary data.</text>
</comment>
<evidence type="ECO:0000313" key="8">
    <source>
        <dbReference type="EMBL" id="KAG0716550.1"/>
    </source>
</evidence>
<dbReference type="Gene3D" id="1.20.58.390">
    <property type="entry name" value="Neurotransmitter-gated ion-channel transmembrane domain"/>
    <property type="match status" value="1"/>
</dbReference>
<reference evidence="8" key="1">
    <citation type="submission" date="2020-07" db="EMBL/GenBank/DDBJ databases">
        <title>The High-quality genome of the commercially important snow crab, Chionoecetes opilio.</title>
        <authorList>
            <person name="Jeong J.-H."/>
            <person name="Ryu S."/>
        </authorList>
    </citation>
    <scope>NUCLEOTIDE SEQUENCE</scope>
    <source>
        <strain evidence="8">MADBK_172401_WGS</strain>
        <tissue evidence="8">Digestive gland</tissue>
    </source>
</reference>
<feature type="region of interest" description="Disordered" evidence="5">
    <location>
        <begin position="369"/>
        <end position="393"/>
    </location>
</feature>
<organism evidence="8 9">
    <name type="scientific">Chionoecetes opilio</name>
    <name type="common">Atlantic snow crab</name>
    <name type="synonym">Cancer opilio</name>
    <dbReference type="NCBI Taxonomy" id="41210"/>
    <lineage>
        <taxon>Eukaryota</taxon>
        <taxon>Metazoa</taxon>
        <taxon>Ecdysozoa</taxon>
        <taxon>Arthropoda</taxon>
        <taxon>Crustacea</taxon>
        <taxon>Multicrustacea</taxon>
        <taxon>Malacostraca</taxon>
        <taxon>Eumalacostraca</taxon>
        <taxon>Eucarida</taxon>
        <taxon>Decapoda</taxon>
        <taxon>Pleocyemata</taxon>
        <taxon>Brachyura</taxon>
        <taxon>Eubrachyura</taxon>
        <taxon>Majoidea</taxon>
        <taxon>Majidae</taxon>
        <taxon>Chionoecetes</taxon>
    </lineage>
</organism>
<feature type="transmembrane region" description="Helical" evidence="6">
    <location>
        <begin position="321"/>
        <end position="340"/>
    </location>
</feature>
<evidence type="ECO:0000256" key="1">
    <source>
        <dbReference type="ARBA" id="ARBA00004141"/>
    </source>
</evidence>
<dbReference type="InterPro" id="IPR036719">
    <property type="entry name" value="Neuro-gated_channel_TM_sf"/>
</dbReference>
<sequence>MSRWRTEMRLKSQLLTNYDLTALPPPFNHPTVVRIRIKLLHVTMDEKQEEVLADAWLVNDWEDSRLTWDPKQYSNITSVDFPHHVVWKPDLGIYNSAQSGAYHTFGERLVNVSHTGRVLFVASIQLHYSCVMDLTYWPHDTHNCTMVLGSWHHSGASIDLQIIDDEPKMELMTRVNADGRNLTRGWWRLVEGSMVRQEDRYECCPDPYVSVKMSLILARDAPAYRWIVKMPVVALCVLTFIMFLLPPCAGEKLIFGGICLILDVLFIAYASLVVAHAPSHTPLIVKLVCQQLLLTVAGVVVTAITTRLARDPHATPLPSSFSTFLHLLSVCLCLSNYRSLVMPARWQALRTYSTSVKTDEVEMGENGRAQMFTNPNTNSSGPPPPSNHMSSSPSSSLYSGLDYLLLAAAVDRLCLVVSVLIFIINMLTYKSVL</sequence>
<dbReference type="Proteomes" id="UP000770661">
    <property type="component" value="Unassembled WGS sequence"/>
</dbReference>
<keyword evidence="4 6" id="KW-0472">Membrane</keyword>
<dbReference type="FunFam" id="2.70.170.10:FF:000028">
    <property type="entry name" value="AcetylCholine Receptor"/>
    <property type="match status" value="1"/>
</dbReference>
<evidence type="ECO:0000256" key="5">
    <source>
        <dbReference type="SAM" id="MobiDB-lite"/>
    </source>
</evidence>
<gene>
    <name evidence="8" type="primary">acr-16</name>
    <name evidence="8" type="ORF">GWK47_009418</name>
</gene>
<dbReference type="Gene3D" id="2.70.170.10">
    <property type="entry name" value="Neurotransmitter-gated ion-channel ligand-binding domain"/>
    <property type="match status" value="1"/>
</dbReference>
<dbReference type="EMBL" id="JACEEZ010018767">
    <property type="protein sequence ID" value="KAG0716550.1"/>
    <property type="molecule type" value="Genomic_DNA"/>
</dbReference>
<evidence type="ECO:0000259" key="7">
    <source>
        <dbReference type="Pfam" id="PF02931"/>
    </source>
</evidence>
<dbReference type="GO" id="GO:0005230">
    <property type="term" value="F:extracellular ligand-gated monoatomic ion channel activity"/>
    <property type="evidence" value="ECO:0007669"/>
    <property type="project" value="InterPro"/>
</dbReference>
<dbReference type="GO" id="GO:0016020">
    <property type="term" value="C:membrane"/>
    <property type="evidence" value="ECO:0007669"/>
    <property type="project" value="UniProtKB-SubCell"/>
</dbReference>
<dbReference type="InterPro" id="IPR006201">
    <property type="entry name" value="Neur_channel"/>
</dbReference>
<dbReference type="GO" id="GO:0004888">
    <property type="term" value="F:transmembrane signaling receptor activity"/>
    <property type="evidence" value="ECO:0007669"/>
    <property type="project" value="InterPro"/>
</dbReference>
<keyword evidence="2 6" id="KW-0812">Transmembrane</keyword>
<dbReference type="InterPro" id="IPR036734">
    <property type="entry name" value="Neur_chan_lig-bd_sf"/>
</dbReference>
<dbReference type="PRINTS" id="PR00252">
    <property type="entry name" value="NRIONCHANNEL"/>
</dbReference>
<dbReference type="OrthoDB" id="410315at2759"/>
<feature type="domain" description="Neurotransmitter-gated ion-channel ligand-binding" evidence="7">
    <location>
        <begin position="8"/>
        <end position="220"/>
    </location>
</feature>
<feature type="transmembrane region" description="Helical" evidence="6">
    <location>
        <begin position="253"/>
        <end position="275"/>
    </location>
</feature>
<keyword evidence="3 6" id="KW-1133">Transmembrane helix</keyword>
<dbReference type="SUPFAM" id="SSF90112">
    <property type="entry name" value="Neurotransmitter-gated ion-channel transmembrane pore"/>
    <property type="match status" value="1"/>
</dbReference>
<evidence type="ECO:0000256" key="2">
    <source>
        <dbReference type="ARBA" id="ARBA00022692"/>
    </source>
</evidence>
<dbReference type="Pfam" id="PF02931">
    <property type="entry name" value="Neur_chan_LBD"/>
    <property type="match status" value="1"/>
</dbReference>
<keyword evidence="8" id="KW-0675">Receptor</keyword>
<feature type="transmembrane region" description="Helical" evidence="6">
    <location>
        <begin position="287"/>
        <end position="309"/>
    </location>
</feature>
<dbReference type="InterPro" id="IPR038050">
    <property type="entry name" value="Neuro_actylchol_rec"/>
</dbReference>
<dbReference type="SUPFAM" id="SSF63712">
    <property type="entry name" value="Nicotinic receptor ligand binding domain-like"/>
    <property type="match status" value="1"/>
</dbReference>
<dbReference type="PANTHER" id="PTHR18945">
    <property type="entry name" value="NEUROTRANSMITTER GATED ION CHANNEL"/>
    <property type="match status" value="1"/>
</dbReference>
<evidence type="ECO:0000256" key="3">
    <source>
        <dbReference type="ARBA" id="ARBA00022989"/>
    </source>
</evidence>
<comment type="subcellular location">
    <subcellularLocation>
        <location evidence="1">Membrane</location>
        <topology evidence="1">Multi-pass membrane protein</topology>
    </subcellularLocation>
</comment>
<dbReference type="AlphaFoldDB" id="A0A8J5CNM2"/>
<evidence type="ECO:0000256" key="6">
    <source>
        <dbReference type="SAM" id="Phobius"/>
    </source>
</evidence>
<dbReference type="InterPro" id="IPR006202">
    <property type="entry name" value="Neur_chan_lig-bd"/>
</dbReference>
<name>A0A8J5CNM2_CHIOP</name>
<feature type="transmembrane region" description="Helical" evidence="6">
    <location>
        <begin position="403"/>
        <end position="427"/>
    </location>
</feature>
<evidence type="ECO:0000256" key="4">
    <source>
        <dbReference type="ARBA" id="ARBA00023136"/>
    </source>
</evidence>
<keyword evidence="9" id="KW-1185">Reference proteome</keyword>
<accession>A0A8J5CNM2</accession>